<evidence type="ECO:0000313" key="14">
    <source>
        <dbReference type="EMBL" id="KIP04732.1"/>
    </source>
</evidence>
<dbReference type="InterPro" id="IPR050364">
    <property type="entry name" value="Cytochrome_P450_fung"/>
</dbReference>
<evidence type="ECO:0000256" key="13">
    <source>
        <dbReference type="PIRSR" id="PIRSR602401-1"/>
    </source>
</evidence>
<dbReference type="PANTHER" id="PTHR46300:SF2">
    <property type="entry name" value="CYTOCHROME P450 MONOOXYGENASE ALNH-RELATED"/>
    <property type="match status" value="1"/>
</dbReference>
<keyword evidence="10 13" id="KW-0408">Iron</keyword>
<comment type="cofactor">
    <cofactor evidence="1 13">
        <name>heme</name>
        <dbReference type="ChEBI" id="CHEBI:30413"/>
    </cofactor>
</comment>
<evidence type="ECO:0000256" key="12">
    <source>
        <dbReference type="ARBA" id="ARBA00023136"/>
    </source>
</evidence>
<dbReference type="GO" id="GO:0016705">
    <property type="term" value="F:oxidoreductase activity, acting on paired donors, with incorporation or reduction of molecular oxygen"/>
    <property type="evidence" value="ECO:0007669"/>
    <property type="project" value="InterPro"/>
</dbReference>
<dbReference type="AlphaFoldDB" id="A0A0C3S407"/>
<comment type="similarity">
    <text evidence="4">Belongs to the cytochrome P450 family.</text>
</comment>
<keyword evidence="7 13" id="KW-0479">Metal-binding</keyword>
<evidence type="ECO:0000256" key="1">
    <source>
        <dbReference type="ARBA" id="ARBA00001971"/>
    </source>
</evidence>
<dbReference type="GO" id="GO:0004497">
    <property type="term" value="F:monooxygenase activity"/>
    <property type="evidence" value="ECO:0007669"/>
    <property type="project" value="UniProtKB-KW"/>
</dbReference>
<dbReference type="Gene3D" id="1.10.630.10">
    <property type="entry name" value="Cytochrome P450"/>
    <property type="match status" value="1"/>
</dbReference>
<dbReference type="GO" id="GO:0020037">
    <property type="term" value="F:heme binding"/>
    <property type="evidence" value="ECO:0007669"/>
    <property type="project" value="InterPro"/>
</dbReference>
<keyword evidence="11" id="KW-0503">Monooxygenase</keyword>
<dbReference type="PRINTS" id="PR00385">
    <property type="entry name" value="P450"/>
</dbReference>
<dbReference type="Proteomes" id="UP000053257">
    <property type="component" value="Unassembled WGS sequence"/>
</dbReference>
<evidence type="ECO:0000256" key="4">
    <source>
        <dbReference type="ARBA" id="ARBA00010617"/>
    </source>
</evidence>
<evidence type="ECO:0000256" key="11">
    <source>
        <dbReference type="ARBA" id="ARBA00023033"/>
    </source>
</evidence>
<evidence type="ECO:0000256" key="8">
    <source>
        <dbReference type="ARBA" id="ARBA00022989"/>
    </source>
</evidence>
<dbReference type="SUPFAM" id="SSF48264">
    <property type="entry name" value="Cytochrome P450"/>
    <property type="match status" value="1"/>
</dbReference>
<sequence length="487" mass="55136">MPPGPLGMPIFGNILQLRRSLYWGQAHRVERKMRTEGNILSINILGQHIVAINDFATSAELLGRRSGIYSDRPRLIVANKLMCNNKNPAFLPYGEHWRKVRKAGHEGFNTRAVEAYRPMQEEHAARRVSALLIDPTNIDSHIRRSAASTVLSVIYGWQALDPSMDSVMQVINNWVDKTAREAVPRHLVEIFPWMLHIPTALAPWKKWALQQRHEDRRLFQGFVEGMKDTTESKVSCCATMILANSERFGLNLEDVAWLCGGFFASSIRFFLLAMLLHPESMRRARQEIDTVVGRSRLPTFADEPNLPYISAMVKEVFRWRPVAPLNISNGRNFLVVLPLTRAKQDDWYNGYFIPKGTVVIQNIWGMNHDPAVFAGPDVFCPERYLDRNGHARYPVQDTMGFGHASFGAGRRICCGRDLAVQSLFINVATILWAADILPAKSADGKLVKTHLSLLNFHREPAPFKCVLNIRAENVLQIAGRVIHAQDT</sequence>
<dbReference type="InterPro" id="IPR036396">
    <property type="entry name" value="Cyt_P450_sf"/>
</dbReference>
<evidence type="ECO:0000256" key="10">
    <source>
        <dbReference type="ARBA" id="ARBA00023004"/>
    </source>
</evidence>
<dbReference type="GO" id="GO:0005506">
    <property type="term" value="F:iron ion binding"/>
    <property type="evidence" value="ECO:0007669"/>
    <property type="project" value="InterPro"/>
</dbReference>
<dbReference type="InterPro" id="IPR001128">
    <property type="entry name" value="Cyt_P450"/>
</dbReference>
<comment type="pathway">
    <text evidence="3">Secondary metabolite biosynthesis.</text>
</comment>
<evidence type="ECO:0000256" key="5">
    <source>
        <dbReference type="ARBA" id="ARBA00022617"/>
    </source>
</evidence>
<dbReference type="InterPro" id="IPR002401">
    <property type="entry name" value="Cyt_P450_E_grp-I"/>
</dbReference>
<dbReference type="Pfam" id="PF00067">
    <property type="entry name" value="p450"/>
    <property type="match status" value="1"/>
</dbReference>
<dbReference type="PRINTS" id="PR00463">
    <property type="entry name" value="EP450I"/>
</dbReference>
<keyword evidence="15" id="KW-1185">Reference proteome</keyword>
<keyword evidence="6" id="KW-0812">Transmembrane</keyword>
<evidence type="ECO:0000256" key="9">
    <source>
        <dbReference type="ARBA" id="ARBA00023002"/>
    </source>
</evidence>
<evidence type="ECO:0008006" key="16">
    <source>
        <dbReference type="Google" id="ProtNLM"/>
    </source>
</evidence>
<organism evidence="14 15">
    <name type="scientific">Phlebiopsis gigantea (strain 11061_1 CR5-6)</name>
    <name type="common">White-rot fungus</name>
    <name type="synonym">Peniophora gigantea</name>
    <dbReference type="NCBI Taxonomy" id="745531"/>
    <lineage>
        <taxon>Eukaryota</taxon>
        <taxon>Fungi</taxon>
        <taxon>Dikarya</taxon>
        <taxon>Basidiomycota</taxon>
        <taxon>Agaricomycotina</taxon>
        <taxon>Agaricomycetes</taxon>
        <taxon>Polyporales</taxon>
        <taxon>Phanerochaetaceae</taxon>
        <taxon>Phlebiopsis</taxon>
    </lineage>
</organism>
<evidence type="ECO:0000256" key="2">
    <source>
        <dbReference type="ARBA" id="ARBA00004370"/>
    </source>
</evidence>
<protein>
    <recommendedName>
        <fullName evidence="16">Cytochrome P450</fullName>
    </recommendedName>
</protein>
<reference evidence="14 15" key="1">
    <citation type="journal article" date="2014" name="PLoS Genet.">
        <title>Analysis of the Phlebiopsis gigantea genome, transcriptome and secretome provides insight into its pioneer colonization strategies of wood.</title>
        <authorList>
            <person name="Hori C."/>
            <person name="Ishida T."/>
            <person name="Igarashi K."/>
            <person name="Samejima M."/>
            <person name="Suzuki H."/>
            <person name="Master E."/>
            <person name="Ferreira P."/>
            <person name="Ruiz-Duenas F.J."/>
            <person name="Held B."/>
            <person name="Canessa P."/>
            <person name="Larrondo L.F."/>
            <person name="Schmoll M."/>
            <person name="Druzhinina I.S."/>
            <person name="Kubicek C.P."/>
            <person name="Gaskell J.A."/>
            <person name="Kersten P."/>
            <person name="St John F."/>
            <person name="Glasner J."/>
            <person name="Sabat G."/>
            <person name="Splinter BonDurant S."/>
            <person name="Syed K."/>
            <person name="Yadav J."/>
            <person name="Mgbeahuruike A.C."/>
            <person name="Kovalchuk A."/>
            <person name="Asiegbu F.O."/>
            <person name="Lackner G."/>
            <person name="Hoffmeister D."/>
            <person name="Rencoret J."/>
            <person name="Gutierrez A."/>
            <person name="Sun H."/>
            <person name="Lindquist E."/>
            <person name="Barry K."/>
            <person name="Riley R."/>
            <person name="Grigoriev I.V."/>
            <person name="Henrissat B."/>
            <person name="Kues U."/>
            <person name="Berka R.M."/>
            <person name="Martinez A.T."/>
            <person name="Covert S.F."/>
            <person name="Blanchette R.A."/>
            <person name="Cullen D."/>
        </authorList>
    </citation>
    <scope>NUCLEOTIDE SEQUENCE [LARGE SCALE GENOMIC DNA]</scope>
    <source>
        <strain evidence="14 15">11061_1 CR5-6</strain>
    </source>
</reference>
<evidence type="ECO:0000256" key="7">
    <source>
        <dbReference type="ARBA" id="ARBA00022723"/>
    </source>
</evidence>
<dbReference type="OrthoDB" id="1055148at2759"/>
<comment type="subcellular location">
    <subcellularLocation>
        <location evidence="2">Membrane</location>
    </subcellularLocation>
</comment>
<dbReference type="GO" id="GO:0016020">
    <property type="term" value="C:membrane"/>
    <property type="evidence" value="ECO:0007669"/>
    <property type="project" value="UniProtKB-SubCell"/>
</dbReference>
<dbReference type="PANTHER" id="PTHR46300">
    <property type="entry name" value="P450, PUTATIVE (EUROFUNG)-RELATED-RELATED"/>
    <property type="match status" value="1"/>
</dbReference>
<evidence type="ECO:0000313" key="15">
    <source>
        <dbReference type="Proteomes" id="UP000053257"/>
    </source>
</evidence>
<proteinExistence type="inferred from homology"/>
<evidence type="ECO:0000256" key="3">
    <source>
        <dbReference type="ARBA" id="ARBA00005179"/>
    </source>
</evidence>
<gene>
    <name evidence="14" type="ORF">PHLGIDRAFT_75427</name>
</gene>
<dbReference type="HOGENOM" id="CLU_001570_2_3_1"/>
<keyword evidence="8" id="KW-1133">Transmembrane helix</keyword>
<keyword evidence="5 13" id="KW-0349">Heme</keyword>
<keyword evidence="9" id="KW-0560">Oxidoreductase</keyword>
<dbReference type="STRING" id="745531.A0A0C3S407"/>
<evidence type="ECO:0000256" key="6">
    <source>
        <dbReference type="ARBA" id="ARBA00022692"/>
    </source>
</evidence>
<accession>A0A0C3S407</accession>
<dbReference type="CDD" id="cd11065">
    <property type="entry name" value="CYP64-like"/>
    <property type="match status" value="1"/>
</dbReference>
<feature type="binding site" description="axial binding residue" evidence="13">
    <location>
        <position position="413"/>
    </location>
    <ligand>
        <name>heme</name>
        <dbReference type="ChEBI" id="CHEBI:30413"/>
    </ligand>
    <ligandPart>
        <name>Fe</name>
        <dbReference type="ChEBI" id="CHEBI:18248"/>
    </ligandPart>
</feature>
<dbReference type="EMBL" id="KN840564">
    <property type="protein sequence ID" value="KIP04732.1"/>
    <property type="molecule type" value="Genomic_DNA"/>
</dbReference>
<name>A0A0C3S407_PHLG1</name>
<keyword evidence="12" id="KW-0472">Membrane</keyword>